<feature type="signal peptide" evidence="1">
    <location>
        <begin position="1"/>
        <end position="25"/>
    </location>
</feature>
<evidence type="ECO:0000313" key="2">
    <source>
        <dbReference type="EMBL" id="GFR77315.1"/>
    </source>
</evidence>
<sequence>MLSAITTTTTTTIVGLLYASQLVSCAVTDPKEYCGHNNATSNPVVLDESARSCVERNAFTPPELTCAFPDANFKAIYTEQTSAVITKKAARIRIREGGDPKGYANAVIYKKQSNDIGDIRIYTCMLFTQSESNKRQIEFLEFDQPTDCLMWTWTLSACKTIDRALKTLRQRGDGVRYAAPDSCRLTESVKNHYSTTHQGGSDHSVKYVNANFRLFTMATLSRSKDGKPASVTSKKGEFNSFSTRKREELLRGFTLNPNGVFAFQPILARYLCMYKEDKRLVLDVSRRVINNIATYEFSHKFSYGTFTFNVPETEFNSLSTANSDPCFGSDEKSRIIDLEKKHDVVLAVDMTKFPRSDGEEEMECTVSNENNRHTKAIVDSAKPYTTQTIAPPNEIKRAYEERRQRWTSVSANAFCIRPENKSATAGAVHGIGPGGQV</sequence>
<organism evidence="2 3">
    <name type="scientific">Elysia marginata</name>
    <dbReference type="NCBI Taxonomy" id="1093978"/>
    <lineage>
        <taxon>Eukaryota</taxon>
        <taxon>Metazoa</taxon>
        <taxon>Spiralia</taxon>
        <taxon>Lophotrochozoa</taxon>
        <taxon>Mollusca</taxon>
        <taxon>Gastropoda</taxon>
        <taxon>Heterobranchia</taxon>
        <taxon>Euthyneura</taxon>
        <taxon>Panpulmonata</taxon>
        <taxon>Sacoglossa</taxon>
        <taxon>Placobranchoidea</taxon>
        <taxon>Plakobranchidae</taxon>
        <taxon>Elysia</taxon>
    </lineage>
</organism>
<comment type="caution">
    <text evidence="2">The sequence shown here is derived from an EMBL/GenBank/DDBJ whole genome shotgun (WGS) entry which is preliminary data.</text>
</comment>
<name>A0AAV4FYC7_9GAST</name>
<evidence type="ECO:0000256" key="1">
    <source>
        <dbReference type="SAM" id="SignalP"/>
    </source>
</evidence>
<keyword evidence="3" id="KW-1185">Reference proteome</keyword>
<dbReference type="Proteomes" id="UP000762676">
    <property type="component" value="Unassembled WGS sequence"/>
</dbReference>
<accession>A0AAV4FYC7</accession>
<dbReference type="EMBL" id="BMAT01008075">
    <property type="protein sequence ID" value="GFR77315.1"/>
    <property type="molecule type" value="Genomic_DNA"/>
</dbReference>
<proteinExistence type="predicted"/>
<reference evidence="2 3" key="1">
    <citation type="journal article" date="2021" name="Elife">
        <title>Chloroplast acquisition without the gene transfer in kleptoplastic sea slugs, Plakobranchus ocellatus.</title>
        <authorList>
            <person name="Maeda T."/>
            <person name="Takahashi S."/>
            <person name="Yoshida T."/>
            <person name="Shimamura S."/>
            <person name="Takaki Y."/>
            <person name="Nagai Y."/>
            <person name="Toyoda A."/>
            <person name="Suzuki Y."/>
            <person name="Arimoto A."/>
            <person name="Ishii H."/>
            <person name="Satoh N."/>
            <person name="Nishiyama T."/>
            <person name="Hasebe M."/>
            <person name="Maruyama T."/>
            <person name="Minagawa J."/>
            <person name="Obokata J."/>
            <person name="Shigenobu S."/>
        </authorList>
    </citation>
    <scope>NUCLEOTIDE SEQUENCE [LARGE SCALE GENOMIC DNA]</scope>
</reference>
<dbReference type="AlphaFoldDB" id="A0AAV4FYC7"/>
<keyword evidence="1" id="KW-0732">Signal</keyword>
<evidence type="ECO:0000313" key="3">
    <source>
        <dbReference type="Proteomes" id="UP000762676"/>
    </source>
</evidence>
<protein>
    <submittedName>
        <fullName evidence="2">Uncharacterized protein</fullName>
    </submittedName>
</protein>
<gene>
    <name evidence="2" type="ORF">ElyMa_003964800</name>
</gene>
<feature type="chain" id="PRO_5043685740" evidence="1">
    <location>
        <begin position="26"/>
        <end position="437"/>
    </location>
</feature>